<reference evidence="1 2" key="1">
    <citation type="submission" date="2014-04" db="EMBL/GenBank/DDBJ databases">
        <title>Evolutionary Origins and Diversification of the Mycorrhizal Mutualists.</title>
        <authorList>
            <consortium name="DOE Joint Genome Institute"/>
            <consortium name="Mycorrhizal Genomics Consortium"/>
            <person name="Kohler A."/>
            <person name="Kuo A."/>
            <person name="Nagy L.G."/>
            <person name="Floudas D."/>
            <person name="Copeland A."/>
            <person name="Barry K.W."/>
            <person name="Cichocki N."/>
            <person name="Veneault-Fourrey C."/>
            <person name="LaButti K."/>
            <person name="Lindquist E.A."/>
            <person name="Lipzen A."/>
            <person name="Lundell T."/>
            <person name="Morin E."/>
            <person name="Murat C."/>
            <person name="Riley R."/>
            <person name="Ohm R."/>
            <person name="Sun H."/>
            <person name="Tunlid A."/>
            <person name="Henrissat B."/>
            <person name="Grigoriev I.V."/>
            <person name="Hibbett D.S."/>
            <person name="Martin F."/>
        </authorList>
    </citation>
    <scope>NUCLEOTIDE SEQUENCE [LARGE SCALE GENOMIC DNA]</scope>
    <source>
        <strain evidence="1 2">Koide BX008</strain>
    </source>
</reference>
<dbReference type="EMBL" id="KN818293">
    <property type="protein sequence ID" value="KIL60762.1"/>
    <property type="molecule type" value="Genomic_DNA"/>
</dbReference>
<dbReference type="Proteomes" id="UP000054549">
    <property type="component" value="Unassembled WGS sequence"/>
</dbReference>
<dbReference type="InParanoid" id="A0A0C2WH08"/>
<protein>
    <submittedName>
        <fullName evidence="1">Uncharacterized protein</fullName>
    </submittedName>
</protein>
<accession>A0A0C2WH08</accession>
<keyword evidence="2" id="KW-1185">Reference proteome</keyword>
<evidence type="ECO:0000313" key="1">
    <source>
        <dbReference type="EMBL" id="KIL60762.1"/>
    </source>
</evidence>
<sequence length="92" mass="10506">MHSEVESFPIHLSVQVIWQLLNMLSCLLYTEITPDCMRMWSFGPTVQGICLIVSFPAFLHGCPLSVSYQNHYTEYSFTLDTDNMKNTIILGS</sequence>
<organism evidence="1 2">
    <name type="scientific">Amanita muscaria (strain Koide BX008)</name>
    <dbReference type="NCBI Taxonomy" id="946122"/>
    <lineage>
        <taxon>Eukaryota</taxon>
        <taxon>Fungi</taxon>
        <taxon>Dikarya</taxon>
        <taxon>Basidiomycota</taxon>
        <taxon>Agaricomycotina</taxon>
        <taxon>Agaricomycetes</taxon>
        <taxon>Agaricomycetidae</taxon>
        <taxon>Agaricales</taxon>
        <taxon>Pluteineae</taxon>
        <taxon>Amanitaceae</taxon>
        <taxon>Amanita</taxon>
    </lineage>
</organism>
<dbReference type="AlphaFoldDB" id="A0A0C2WH08"/>
<evidence type="ECO:0000313" key="2">
    <source>
        <dbReference type="Proteomes" id="UP000054549"/>
    </source>
</evidence>
<gene>
    <name evidence="1" type="ORF">M378DRAFT_167739</name>
</gene>
<dbReference type="HOGENOM" id="CLU_2412792_0_0_1"/>
<name>A0A0C2WH08_AMAMK</name>
<proteinExistence type="predicted"/>